<reference evidence="8 9" key="1">
    <citation type="submission" date="2024-02" db="EMBL/GenBank/DDBJ databases">
        <authorList>
            <person name="Daric V."/>
            <person name="Darras S."/>
        </authorList>
    </citation>
    <scope>NUCLEOTIDE SEQUENCE [LARGE SCALE GENOMIC DNA]</scope>
</reference>
<comment type="caution">
    <text evidence="8">The sequence shown here is derived from an EMBL/GenBank/DDBJ whole genome shotgun (WGS) entry which is preliminary data.</text>
</comment>
<comment type="similarity">
    <text evidence="2">Belongs to the EAF7 family.</text>
</comment>
<keyword evidence="5" id="KW-0804">Transcription</keyword>
<gene>
    <name evidence="8" type="ORF">CVLEPA_LOCUS14996</name>
</gene>
<keyword evidence="4" id="KW-0805">Transcription regulation</keyword>
<protein>
    <recommendedName>
        <fullName evidence="10">MRG-binding protein</fullName>
    </recommendedName>
</protein>
<evidence type="ECO:0000313" key="9">
    <source>
        <dbReference type="Proteomes" id="UP001642483"/>
    </source>
</evidence>
<evidence type="ECO:0000256" key="6">
    <source>
        <dbReference type="ARBA" id="ARBA00023242"/>
    </source>
</evidence>
<keyword evidence="3" id="KW-0156">Chromatin regulator</keyword>
<evidence type="ECO:0000256" key="1">
    <source>
        <dbReference type="ARBA" id="ARBA00004123"/>
    </source>
</evidence>
<evidence type="ECO:0000256" key="4">
    <source>
        <dbReference type="ARBA" id="ARBA00023015"/>
    </source>
</evidence>
<dbReference type="Proteomes" id="UP001642483">
    <property type="component" value="Unassembled WGS sequence"/>
</dbReference>
<comment type="subcellular location">
    <subcellularLocation>
        <location evidence="1">Nucleus</location>
    </subcellularLocation>
</comment>
<dbReference type="PANTHER" id="PTHR13581">
    <property type="entry name" value="MRG-BINDING PROTEIN"/>
    <property type="match status" value="1"/>
</dbReference>
<feature type="region of interest" description="Disordered" evidence="7">
    <location>
        <begin position="84"/>
        <end position="127"/>
    </location>
</feature>
<dbReference type="EMBL" id="CAWYQH010000097">
    <property type="protein sequence ID" value="CAK8683990.1"/>
    <property type="molecule type" value="Genomic_DNA"/>
</dbReference>
<dbReference type="InterPro" id="IPR012423">
    <property type="entry name" value="Eaf7/MRGBP"/>
</dbReference>
<name>A0ABP0FWL6_CLALP</name>
<keyword evidence="9" id="KW-1185">Reference proteome</keyword>
<evidence type="ECO:0000256" key="5">
    <source>
        <dbReference type="ARBA" id="ARBA00023163"/>
    </source>
</evidence>
<evidence type="ECO:0000256" key="3">
    <source>
        <dbReference type="ARBA" id="ARBA00022853"/>
    </source>
</evidence>
<keyword evidence="6" id="KW-0539">Nucleus</keyword>
<evidence type="ECO:0000256" key="2">
    <source>
        <dbReference type="ARBA" id="ARBA00007117"/>
    </source>
</evidence>
<dbReference type="PANTHER" id="PTHR13581:SF5">
    <property type="entry name" value="MRG_MORF4L-BINDING PROTEIN"/>
    <property type="match status" value="1"/>
</dbReference>
<evidence type="ECO:0008006" key="10">
    <source>
        <dbReference type="Google" id="ProtNLM"/>
    </source>
</evidence>
<proteinExistence type="inferred from homology"/>
<organism evidence="8 9">
    <name type="scientific">Clavelina lepadiformis</name>
    <name type="common">Light-bulb sea squirt</name>
    <name type="synonym">Ascidia lepadiformis</name>
    <dbReference type="NCBI Taxonomy" id="159417"/>
    <lineage>
        <taxon>Eukaryota</taxon>
        <taxon>Metazoa</taxon>
        <taxon>Chordata</taxon>
        <taxon>Tunicata</taxon>
        <taxon>Ascidiacea</taxon>
        <taxon>Aplousobranchia</taxon>
        <taxon>Clavelinidae</taxon>
        <taxon>Clavelina</taxon>
    </lineage>
</organism>
<accession>A0ABP0FWL6</accession>
<evidence type="ECO:0000256" key="7">
    <source>
        <dbReference type="SAM" id="MobiDB-lite"/>
    </source>
</evidence>
<sequence length="127" mass="14520">MRGQKPVGVNKHFRMMCIHKKFCQSLGQSVSSKQLWDHLATMYNLKALDESEIVPFQNSAQDFKLPADIFSFRKDAKEQIKMLSDESVIDEEPSQKSKTNRKRTRNTLTPASSNPSSPAPPAIKRRR</sequence>
<feature type="compositionally biased region" description="Low complexity" evidence="7">
    <location>
        <begin position="106"/>
        <end position="116"/>
    </location>
</feature>
<dbReference type="Pfam" id="PF07904">
    <property type="entry name" value="Eaf7"/>
    <property type="match status" value="1"/>
</dbReference>
<evidence type="ECO:0000313" key="8">
    <source>
        <dbReference type="EMBL" id="CAK8683990.1"/>
    </source>
</evidence>